<sequence length="450" mass="51750">MKKKYKVELITAESEASRFIRYRRLIRFPQLTMPLLAAYTPPHWEVTHTDEIVQKVDFNKKVDLVGITANTAAAPHAYWIAAEYRKRGIKVVIGGPHATLMPDEVQDHADSVVVGEGELVWPKLLADFENGCLQSIYKSCEIPDLQNMPHPRWDLIKGRTYGKGVTIATRGCPFACEYCTIPQMYQRKMRYRPIADIVEELKYMPGRALIFWDDNIGANKIYAKELFKAIIPYKRWWTSQATSEVAFDDEFMELAAKSGCKALFLGWETISQNSLNSANKAHNQVEKYKEIIERFHYYGIAIQAGTVFGFDHDDRSIFRSTVEFYREIGLDSATISVLIPFPNTPLFRRLEAEGRILTKDWSKYNGKKDVVFQPALMSPEELLMGTEWAARQFYSIPSIIERMWKSKTGLWWNIIRNVGYHLALRNFGNIGFNPEEQGAISTPSFTKEAR</sequence>
<dbReference type="Gene3D" id="3.80.30.20">
    <property type="entry name" value="tm_1862 like domain"/>
    <property type="match status" value="1"/>
</dbReference>
<evidence type="ECO:0000259" key="9">
    <source>
        <dbReference type="PROSITE" id="PS51918"/>
    </source>
</evidence>
<dbReference type="InterPro" id="IPR051198">
    <property type="entry name" value="BchE-like"/>
</dbReference>
<dbReference type="SFLD" id="SFLDG01082">
    <property type="entry name" value="B12-binding_domain_containing"/>
    <property type="match status" value="1"/>
</dbReference>
<dbReference type="SMART" id="SM00729">
    <property type="entry name" value="Elp3"/>
    <property type="match status" value="1"/>
</dbReference>
<comment type="cofactor">
    <cofactor evidence="1">
        <name>[4Fe-4S] cluster</name>
        <dbReference type="ChEBI" id="CHEBI:49883"/>
    </cofactor>
</comment>
<dbReference type="PANTHER" id="PTHR43409">
    <property type="entry name" value="ANAEROBIC MAGNESIUM-PROTOPORPHYRIN IX MONOMETHYL ESTER CYCLASE-RELATED"/>
    <property type="match status" value="1"/>
</dbReference>
<gene>
    <name evidence="10" type="ORF">ADA01nite_04030</name>
</gene>
<dbReference type="GO" id="GO:0031419">
    <property type="term" value="F:cobalamin binding"/>
    <property type="evidence" value="ECO:0007669"/>
    <property type="project" value="InterPro"/>
</dbReference>
<keyword evidence="7" id="KW-0411">Iron-sulfur</keyword>
<dbReference type="Gene3D" id="3.40.50.280">
    <property type="entry name" value="Cobalamin-binding domain"/>
    <property type="match status" value="1"/>
</dbReference>
<dbReference type="Proteomes" id="UP000321157">
    <property type="component" value="Unassembled WGS sequence"/>
</dbReference>
<dbReference type="InterPro" id="IPR025274">
    <property type="entry name" value="DUF4070"/>
</dbReference>
<dbReference type="SFLD" id="SFLDG01123">
    <property type="entry name" value="methyltransferase_(Class_B)"/>
    <property type="match status" value="1"/>
</dbReference>
<evidence type="ECO:0000313" key="11">
    <source>
        <dbReference type="Proteomes" id="UP000321157"/>
    </source>
</evidence>
<dbReference type="AlphaFoldDB" id="A0A511V5B9"/>
<dbReference type="SUPFAM" id="SSF102114">
    <property type="entry name" value="Radical SAM enzymes"/>
    <property type="match status" value="1"/>
</dbReference>
<evidence type="ECO:0000256" key="4">
    <source>
        <dbReference type="ARBA" id="ARBA00022691"/>
    </source>
</evidence>
<comment type="caution">
    <text evidence="10">The sequence shown here is derived from an EMBL/GenBank/DDBJ whole genome shotgun (WGS) entry which is preliminary data.</text>
</comment>
<dbReference type="InterPro" id="IPR023404">
    <property type="entry name" value="rSAM_horseshoe"/>
</dbReference>
<dbReference type="Pfam" id="PF04055">
    <property type="entry name" value="Radical_SAM"/>
    <property type="match status" value="1"/>
</dbReference>
<dbReference type="RefSeq" id="WP_218029523.1">
    <property type="nucleotide sequence ID" value="NZ_BJXX01000016.1"/>
</dbReference>
<dbReference type="CDD" id="cd01335">
    <property type="entry name" value="Radical_SAM"/>
    <property type="match status" value="1"/>
</dbReference>
<dbReference type="SFLD" id="SFLDS00029">
    <property type="entry name" value="Radical_SAM"/>
    <property type="match status" value="1"/>
</dbReference>
<keyword evidence="5" id="KW-0479">Metal-binding</keyword>
<protein>
    <submittedName>
        <fullName evidence="10">B12-binding domain-containing radical SAM protein</fullName>
    </submittedName>
</protein>
<organism evidence="10 11">
    <name type="scientific">Aneurinibacillus danicus</name>
    <dbReference type="NCBI Taxonomy" id="267746"/>
    <lineage>
        <taxon>Bacteria</taxon>
        <taxon>Bacillati</taxon>
        <taxon>Bacillota</taxon>
        <taxon>Bacilli</taxon>
        <taxon>Bacillales</taxon>
        <taxon>Paenibacillaceae</taxon>
        <taxon>Aneurinibacillus group</taxon>
        <taxon>Aneurinibacillus</taxon>
    </lineage>
</organism>
<dbReference type="PROSITE" id="PS51918">
    <property type="entry name" value="RADICAL_SAM"/>
    <property type="match status" value="1"/>
</dbReference>
<dbReference type="GO" id="GO:0046872">
    <property type="term" value="F:metal ion binding"/>
    <property type="evidence" value="ECO:0007669"/>
    <property type="project" value="UniProtKB-KW"/>
</dbReference>
<dbReference type="GO" id="GO:0005829">
    <property type="term" value="C:cytosol"/>
    <property type="evidence" value="ECO:0007669"/>
    <property type="project" value="TreeGrafter"/>
</dbReference>
<evidence type="ECO:0000256" key="7">
    <source>
        <dbReference type="ARBA" id="ARBA00023014"/>
    </source>
</evidence>
<dbReference type="InterPro" id="IPR006158">
    <property type="entry name" value="Cobalamin-bd"/>
</dbReference>
<proteinExistence type="predicted"/>
<dbReference type="EMBL" id="BJXX01000016">
    <property type="protein sequence ID" value="GEN32943.1"/>
    <property type="molecule type" value="Genomic_DNA"/>
</dbReference>
<keyword evidence="2" id="KW-0489">Methyltransferase</keyword>
<feature type="domain" description="Radical SAM core" evidence="9">
    <location>
        <begin position="157"/>
        <end position="368"/>
    </location>
</feature>
<dbReference type="Pfam" id="PF02310">
    <property type="entry name" value="B12-binding"/>
    <property type="match status" value="1"/>
</dbReference>
<evidence type="ECO:0000313" key="10">
    <source>
        <dbReference type="EMBL" id="GEN32943.1"/>
    </source>
</evidence>
<keyword evidence="6" id="KW-0408">Iron</keyword>
<dbReference type="GO" id="GO:0003824">
    <property type="term" value="F:catalytic activity"/>
    <property type="evidence" value="ECO:0007669"/>
    <property type="project" value="InterPro"/>
</dbReference>
<evidence type="ECO:0000256" key="6">
    <source>
        <dbReference type="ARBA" id="ARBA00023004"/>
    </source>
</evidence>
<dbReference type="InterPro" id="IPR058240">
    <property type="entry name" value="rSAM_sf"/>
</dbReference>
<evidence type="ECO:0000259" key="8">
    <source>
        <dbReference type="PROSITE" id="PS51332"/>
    </source>
</evidence>
<dbReference type="Pfam" id="PF13282">
    <property type="entry name" value="DUF4070"/>
    <property type="match status" value="1"/>
</dbReference>
<dbReference type="InterPro" id="IPR007197">
    <property type="entry name" value="rSAM"/>
</dbReference>
<dbReference type="PANTHER" id="PTHR43409:SF7">
    <property type="entry name" value="BLL1977 PROTEIN"/>
    <property type="match status" value="1"/>
</dbReference>
<dbReference type="InterPro" id="IPR006638">
    <property type="entry name" value="Elp3/MiaA/NifB-like_rSAM"/>
</dbReference>
<keyword evidence="4" id="KW-0949">S-adenosyl-L-methionine</keyword>
<reference evidence="10 11" key="1">
    <citation type="submission" date="2019-07" db="EMBL/GenBank/DDBJ databases">
        <title>Whole genome shotgun sequence of Aneurinibacillus danicus NBRC 102444.</title>
        <authorList>
            <person name="Hosoyama A."/>
            <person name="Uohara A."/>
            <person name="Ohji S."/>
            <person name="Ichikawa N."/>
        </authorList>
    </citation>
    <scope>NUCLEOTIDE SEQUENCE [LARGE SCALE GENOMIC DNA]</scope>
    <source>
        <strain evidence="10 11">NBRC 102444</strain>
    </source>
</reference>
<feature type="domain" description="B12-binding" evidence="8">
    <location>
        <begin position="4"/>
        <end position="135"/>
    </location>
</feature>
<evidence type="ECO:0000256" key="1">
    <source>
        <dbReference type="ARBA" id="ARBA00001966"/>
    </source>
</evidence>
<dbReference type="PROSITE" id="PS51332">
    <property type="entry name" value="B12_BINDING"/>
    <property type="match status" value="1"/>
</dbReference>
<keyword evidence="11" id="KW-1185">Reference proteome</keyword>
<dbReference type="InterPro" id="IPR034466">
    <property type="entry name" value="Methyltransferase_Class_B"/>
</dbReference>
<name>A0A511V5B9_9BACL</name>
<dbReference type="GO" id="GO:0051539">
    <property type="term" value="F:4 iron, 4 sulfur cluster binding"/>
    <property type="evidence" value="ECO:0007669"/>
    <property type="project" value="UniProtKB-KW"/>
</dbReference>
<evidence type="ECO:0000256" key="2">
    <source>
        <dbReference type="ARBA" id="ARBA00022603"/>
    </source>
</evidence>
<evidence type="ECO:0000256" key="3">
    <source>
        <dbReference type="ARBA" id="ARBA00022679"/>
    </source>
</evidence>
<evidence type="ECO:0000256" key="5">
    <source>
        <dbReference type="ARBA" id="ARBA00022723"/>
    </source>
</evidence>
<keyword evidence="3" id="KW-0808">Transferase</keyword>
<accession>A0A511V5B9</accession>
<dbReference type="CDD" id="cd02068">
    <property type="entry name" value="radical_SAM_B12_BD"/>
    <property type="match status" value="1"/>
</dbReference>